<feature type="compositionally biased region" description="Basic and acidic residues" evidence="10">
    <location>
        <begin position="93"/>
        <end position="102"/>
    </location>
</feature>
<dbReference type="InterPro" id="IPR050151">
    <property type="entry name" value="Class-I_Pyr_Nuc-Dis_Oxidored"/>
</dbReference>
<dbReference type="FunFam" id="1.25.40.180:FF:000050">
    <property type="entry name" value="Nuclear protein (Sgd1), putative"/>
    <property type="match status" value="1"/>
</dbReference>
<dbReference type="Pfam" id="PF07992">
    <property type="entry name" value="Pyr_redox_2"/>
    <property type="match status" value="1"/>
</dbReference>
<dbReference type="EC" id="1.8.1.4" evidence="2 9"/>
<dbReference type="Gene3D" id="3.30.390.30">
    <property type="match status" value="1"/>
</dbReference>
<evidence type="ECO:0000259" key="11">
    <source>
        <dbReference type="PROSITE" id="PS51366"/>
    </source>
</evidence>
<feature type="compositionally biased region" description="Basic and acidic residues" evidence="10">
    <location>
        <begin position="195"/>
        <end position="212"/>
    </location>
</feature>
<comment type="similarity">
    <text evidence="1 9">Belongs to the class-I pyridine nucleotide-disulfide oxidoreductase family.</text>
</comment>
<comment type="caution">
    <text evidence="12">The sequence shown here is derived from an EMBL/GenBank/DDBJ whole genome shotgun (WGS) entry which is preliminary data.</text>
</comment>
<dbReference type="GO" id="GO:0050660">
    <property type="term" value="F:flavin adenine dinucleotide binding"/>
    <property type="evidence" value="ECO:0007669"/>
    <property type="project" value="InterPro"/>
</dbReference>
<keyword evidence="7" id="KW-1015">Disulfide bond</keyword>
<evidence type="ECO:0000256" key="8">
    <source>
        <dbReference type="ARBA" id="ARBA00023284"/>
    </source>
</evidence>
<feature type="compositionally biased region" description="Acidic residues" evidence="10">
    <location>
        <begin position="76"/>
        <end position="85"/>
    </location>
</feature>
<organism evidence="12 13">
    <name type="scientific">Botryotinia convoluta</name>
    <dbReference type="NCBI Taxonomy" id="54673"/>
    <lineage>
        <taxon>Eukaryota</taxon>
        <taxon>Fungi</taxon>
        <taxon>Dikarya</taxon>
        <taxon>Ascomycota</taxon>
        <taxon>Pezizomycotina</taxon>
        <taxon>Leotiomycetes</taxon>
        <taxon>Helotiales</taxon>
        <taxon>Sclerotiniaceae</taxon>
        <taxon>Botryotinia</taxon>
    </lineage>
</organism>
<keyword evidence="8 9" id="KW-0676">Redox-active center</keyword>
<comment type="miscellaneous">
    <text evidence="9">The active site is a redox-active disulfide bond.</text>
</comment>
<protein>
    <recommendedName>
        <fullName evidence="2 9">Dihydrolipoyl dehydrogenase</fullName>
        <ecNumber evidence="2 9">1.8.1.4</ecNumber>
    </recommendedName>
</protein>
<reference evidence="12 13" key="1">
    <citation type="submission" date="2017-12" db="EMBL/GenBank/DDBJ databases">
        <title>Comparative genomics of Botrytis spp.</title>
        <authorList>
            <person name="Valero-Jimenez C.A."/>
            <person name="Tapia P."/>
            <person name="Veloso J."/>
            <person name="Silva-Moreno E."/>
            <person name="Staats M."/>
            <person name="Valdes J.H."/>
            <person name="Van Kan J.A.L."/>
        </authorList>
    </citation>
    <scope>NUCLEOTIDE SEQUENCE [LARGE SCALE GENOMIC DNA]</scope>
    <source>
        <strain evidence="12 13">MUCL11595</strain>
    </source>
</reference>
<dbReference type="InterPro" id="IPR004099">
    <property type="entry name" value="Pyr_nucl-diS_OxRdtase_dimer"/>
</dbReference>
<dbReference type="InterPro" id="IPR036188">
    <property type="entry name" value="FAD/NAD-bd_sf"/>
</dbReference>
<dbReference type="InterPro" id="IPR023753">
    <property type="entry name" value="FAD/NAD-binding_dom"/>
</dbReference>
<evidence type="ECO:0000256" key="3">
    <source>
        <dbReference type="ARBA" id="ARBA00022630"/>
    </source>
</evidence>
<name>A0A4Z1HQ36_9HELO</name>
<feature type="compositionally biased region" description="Basic and acidic residues" evidence="10">
    <location>
        <begin position="37"/>
        <end position="50"/>
    </location>
</feature>
<dbReference type="GO" id="GO:0045254">
    <property type="term" value="C:pyruvate dehydrogenase complex"/>
    <property type="evidence" value="ECO:0007669"/>
    <property type="project" value="UniProtKB-ARBA"/>
</dbReference>
<dbReference type="InterPro" id="IPR012999">
    <property type="entry name" value="Pyr_OxRdtase_I_AS"/>
</dbReference>
<dbReference type="Pfam" id="PF02854">
    <property type="entry name" value="MIF4G"/>
    <property type="match status" value="1"/>
</dbReference>
<comment type="catalytic activity">
    <reaction evidence="9">
        <text>N(6)-[(R)-dihydrolipoyl]-L-lysyl-[protein] + NAD(+) = N(6)-[(R)-lipoyl]-L-lysyl-[protein] + NADH + H(+)</text>
        <dbReference type="Rhea" id="RHEA:15045"/>
        <dbReference type="Rhea" id="RHEA-COMP:10474"/>
        <dbReference type="Rhea" id="RHEA-COMP:10475"/>
        <dbReference type="ChEBI" id="CHEBI:15378"/>
        <dbReference type="ChEBI" id="CHEBI:57540"/>
        <dbReference type="ChEBI" id="CHEBI:57945"/>
        <dbReference type="ChEBI" id="CHEBI:83099"/>
        <dbReference type="ChEBI" id="CHEBI:83100"/>
        <dbReference type="EC" id="1.8.1.4"/>
    </reaction>
</comment>
<comment type="cofactor">
    <cofactor evidence="9">
        <name>FAD</name>
        <dbReference type="ChEBI" id="CHEBI:57692"/>
    </cofactor>
    <text evidence="9">Binds 1 FAD per subunit.</text>
</comment>
<dbReference type="Proteomes" id="UP000297527">
    <property type="component" value="Unassembled WGS sequence"/>
</dbReference>
<dbReference type="GO" id="GO:0003723">
    <property type="term" value="F:RNA binding"/>
    <property type="evidence" value="ECO:0007669"/>
    <property type="project" value="InterPro"/>
</dbReference>
<dbReference type="InterPro" id="IPR006258">
    <property type="entry name" value="Lipoamide_DH"/>
</dbReference>
<feature type="region of interest" description="Disordered" evidence="10">
    <location>
        <begin position="182"/>
        <end position="297"/>
    </location>
</feature>
<dbReference type="Pfam" id="PF02852">
    <property type="entry name" value="Pyr_redox_dim"/>
    <property type="match status" value="1"/>
</dbReference>
<evidence type="ECO:0000313" key="12">
    <source>
        <dbReference type="EMBL" id="TGO51004.1"/>
    </source>
</evidence>
<evidence type="ECO:0000256" key="9">
    <source>
        <dbReference type="RuleBase" id="RU003692"/>
    </source>
</evidence>
<dbReference type="NCBIfam" id="TIGR01350">
    <property type="entry name" value="lipoamide_DH"/>
    <property type="match status" value="1"/>
</dbReference>
<dbReference type="SUPFAM" id="SSF51905">
    <property type="entry name" value="FAD/NAD(P)-binding domain"/>
    <property type="match status" value="1"/>
</dbReference>
<feature type="region of interest" description="Disordered" evidence="10">
    <location>
        <begin position="158"/>
        <end position="177"/>
    </location>
</feature>
<dbReference type="Gene3D" id="1.25.40.180">
    <property type="match status" value="1"/>
</dbReference>
<dbReference type="GO" id="GO:0006103">
    <property type="term" value="P:2-oxoglutarate metabolic process"/>
    <property type="evidence" value="ECO:0007669"/>
    <property type="project" value="TreeGrafter"/>
</dbReference>
<dbReference type="PRINTS" id="PR00411">
    <property type="entry name" value="PNDRDTASEI"/>
</dbReference>
<dbReference type="GO" id="GO:0045333">
    <property type="term" value="P:cellular respiration"/>
    <property type="evidence" value="ECO:0007669"/>
    <property type="project" value="UniProtKB-ARBA"/>
</dbReference>
<dbReference type="SUPFAM" id="SSF48371">
    <property type="entry name" value="ARM repeat"/>
    <property type="match status" value="1"/>
</dbReference>
<evidence type="ECO:0000256" key="1">
    <source>
        <dbReference type="ARBA" id="ARBA00007532"/>
    </source>
</evidence>
<keyword evidence="5 9" id="KW-0560">Oxidoreductase</keyword>
<evidence type="ECO:0000313" key="13">
    <source>
        <dbReference type="Proteomes" id="UP000297527"/>
    </source>
</evidence>
<dbReference type="PROSITE" id="PS00076">
    <property type="entry name" value="PYRIDINE_REDOX_1"/>
    <property type="match status" value="1"/>
</dbReference>
<evidence type="ECO:0000256" key="4">
    <source>
        <dbReference type="ARBA" id="ARBA00022827"/>
    </source>
</evidence>
<dbReference type="EMBL" id="PQXN01000171">
    <property type="protein sequence ID" value="TGO51004.1"/>
    <property type="molecule type" value="Genomic_DNA"/>
</dbReference>
<dbReference type="Pfam" id="PF02847">
    <property type="entry name" value="MA3"/>
    <property type="match status" value="1"/>
</dbReference>
<dbReference type="OrthoDB" id="361797at2759"/>
<gene>
    <name evidence="12" type="ORF">BCON_0171g00170</name>
</gene>
<keyword evidence="3 9" id="KW-0285">Flavoprotein</keyword>
<feature type="compositionally biased region" description="Basic and acidic residues" evidence="10">
    <location>
        <begin position="111"/>
        <end position="132"/>
    </location>
</feature>
<dbReference type="InterPro" id="IPR016156">
    <property type="entry name" value="FAD/NAD-linked_Rdtase_dimer_sf"/>
</dbReference>
<sequence>MAPPKSTAPKLPSSLLQQLGIEDGGGNGGRGRKRLGRKEMRKAERQEKKQSRSQSSRPPPQKRLKSQHPKHNHVDSDDEEDEDTEPLNAKVIPETKQDDSPKPKSILKTTKKADPKPAKAPLKDDANTESRIGKNVSRAVKDKLAKDDDEIAALEKKLGLKGKKKGLPKSFQEDGLDDLLGDLDALDESEDEEVQEKKKGKAEANDWLERKRAEARKRARGNESSEDEEEDDDDEMMDDDDDEASDMSMDEGDFSGGDSGDEDSDLGDEDTVEDDFEGFGSGSDEDAPPKPKVRENPYVAPVSATAASSGKYIPPSLRKASSSDSEDLVRLRRQTQGLVNRLTEANLISLLGDIEKLYRTNPRQHMTSTLIDLLLTSVCEPTTLPDTLIILPAGFIAAVYKIIGTDFGAQVVQRIVELFDEHYARIVSLNQESSTSVPDSKETTNLIALLSELYNFQVVGSSLIFDYIKLFLDTLSEQNAELLLKIVRISGPQLRQDDPSALKDIVTMLRPAVQKAGGEDKLSVRTKFMIETINDLKNNKMKTGAVASAVTSEHTIRMKKTLGTLNTRSIKASEPLRIGLKDIRDSDKKGKWWLVGASWAGNAEDEEESTSKVKSTREVKDVDAGTSDLVQLAREQRMNTDIRRAVFITIMSASDYQDAYLRLMKLKLKRVQELEIPKVLIQCSSAEKMYNPYYTLIAKRLCGDRKLKMAFQFSLWDLFKKMGETNDDDDEDFEEDTELDTRHIVNLAKMFGTLMAEGGLGLNVLKNLNLSYLQAKTKTFCEVLFITIILQTQKASKESRDAKAIANLFSRVKETPQMITGLQYFLKKVVGKTDIAGGEAERDIVKWGCKVAGDTLQALLNADTPSSLPKIVAPSGIANLSRRGYATEAEEQDLVIIGGGVAGYVAAIKAGQEGMKVTCIEKRGTLGGTCLNVGCIPSKALLNNSHLYHQILHDTKARGIEVGDVKLNLQQMMKSKDTAVAGLTKGVEFLFKKNNVKYVKGTATFTGEHEVKVNLSEGGEETIIGKNILIATGSEATPFPGLEVDEKRIITSTGAIALEKVPESMVVIGGGIIGLEMSSVWSRLGTKVTVVEFLPQIGGPGMDAEIAKSSQKILKKQGIDFKLNTKVMGGDVTGEKVKLSLEAAKGGKEETIDADVVLVAIGRRPYTAGLGLENIGLETDDKGRLVIDSEYRTKLPHIRVVGDCTFGPMLAHKAEEEAVAVVEYIKKGYGHVNYAAIPSVMYTHPEVAWVGQNEQELKAAGTKYKTGTFPFSANSRAKTNLDTEGMVKMLADAETDRILGVHIIGPNAGEMIAEATLAIEYGASSEDIGRTCHAHPTLAEAFKEAAMATYGKAVHY</sequence>
<dbReference type="InterPro" id="IPR016024">
    <property type="entry name" value="ARM-type_fold"/>
</dbReference>
<dbReference type="InterPro" id="IPR003891">
    <property type="entry name" value="Initiation_fac_eIF4g_MI"/>
</dbReference>
<dbReference type="PROSITE" id="PS51366">
    <property type="entry name" value="MI"/>
    <property type="match status" value="1"/>
</dbReference>
<dbReference type="InterPro" id="IPR003890">
    <property type="entry name" value="MIF4G-like_typ-3"/>
</dbReference>
<feature type="domain" description="MI" evidence="11">
    <location>
        <begin position="641"/>
        <end position="770"/>
    </location>
</feature>
<accession>A0A4Z1HQ36</accession>
<evidence type="ECO:0000256" key="5">
    <source>
        <dbReference type="ARBA" id="ARBA00023002"/>
    </source>
</evidence>
<dbReference type="PANTHER" id="PTHR22912:SF151">
    <property type="entry name" value="DIHYDROLIPOYL DEHYDROGENASE, MITOCHONDRIAL"/>
    <property type="match status" value="1"/>
</dbReference>
<dbReference type="Gene3D" id="3.50.50.60">
    <property type="entry name" value="FAD/NAD(P)-binding domain"/>
    <property type="match status" value="2"/>
</dbReference>
<feature type="compositionally biased region" description="Acidic residues" evidence="10">
    <location>
        <begin position="182"/>
        <end position="194"/>
    </location>
</feature>
<dbReference type="SMART" id="SM00544">
    <property type="entry name" value="MA3"/>
    <property type="match status" value="1"/>
</dbReference>
<dbReference type="PANTHER" id="PTHR22912">
    <property type="entry name" value="DISULFIDE OXIDOREDUCTASE"/>
    <property type="match status" value="1"/>
</dbReference>
<feature type="compositionally biased region" description="Basic residues" evidence="10">
    <location>
        <begin position="60"/>
        <end position="71"/>
    </location>
</feature>
<dbReference type="FunFam" id="3.50.50.60:FF:000025">
    <property type="entry name" value="Dihydrolipoyl dehydrogenase"/>
    <property type="match status" value="1"/>
</dbReference>
<feature type="compositionally biased region" description="Acidic residues" evidence="10">
    <location>
        <begin position="224"/>
        <end position="277"/>
    </location>
</feature>
<keyword evidence="4 9" id="KW-0274">FAD</keyword>
<dbReference type="SMART" id="SM00543">
    <property type="entry name" value="MIF4G"/>
    <property type="match status" value="1"/>
</dbReference>
<evidence type="ECO:0000256" key="6">
    <source>
        <dbReference type="ARBA" id="ARBA00023027"/>
    </source>
</evidence>
<dbReference type="GO" id="GO:0045252">
    <property type="term" value="C:oxoglutarate dehydrogenase complex"/>
    <property type="evidence" value="ECO:0007669"/>
    <property type="project" value="TreeGrafter"/>
</dbReference>
<keyword evidence="6 9" id="KW-0520">NAD</keyword>
<evidence type="ECO:0000256" key="10">
    <source>
        <dbReference type="SAM" id="MobiDB-lite"/>
    </source>
</evidence>
<dbReference type="SUPFAM" id="SSF55424">
    <property type="entry name" value="FAD/NAD-linked reductases, dimerisation (C-terminal) domain"/>
    <property type="match status" value="1"/>
</dbReference>
<dbReference type="GO" id="GO:0005759">
    <property type="term" value="C:mitochondrial matrix"/>
    <property type="evidence" value="ECO:0007669"/>
    <property type="project" value="UniProtKB-ARBA"/>
</dbReference>
<proteinExistence type="inferred from homology"/>
<evidence type="ECO:0000256" key="7">
    <source>
        <dbReference type="ARBA" id="ARBA00023157"/>
    </source>
</evidence>
<keyword evidence="13" id="KW-1185">Reference proteome</keyword>
<dbReference type="PRINTS" id="PR00368">
    <property type="entry name" value="FADPNR"/>
</dbReference>
<dbReference type="FunFam" id="3.30.390.30:FF:000001">
    <property type="entry name" value="Dihydrolipoyl dehydrogenase"/>
    <property type="match status" value="1"/>
</dbReference>
<feature type="region of interest" description="Disordered" evidence="10">
    <location>
        <begin position="1"/>
        <end position="136"/>
    </location>
</feature>
<dbReference type="GO" id="GO:0004148">
    <property type="term" value="F:dihydrolipoyl dehydrogenase (NADH) activity"/>
    <property type="evidence" value="ECO:0007669"/>
    <property type="project" value="UniProtKB-EC"/>
</dbReference>
<evidence type="ECO:0000256" key="2">
    <source>
        <dbReference type="ARBA" id="ARBA00012608"/>
    </source>
</evidence>